<comment type="caution">
    <text evidence="1">The sequence shown here is derived from an EMBL/GenBank/DDBJ whole genome shotgun (WGS) entry which is preliminary data.</text>
</comment>
<feature type="non-terminal residue" evidence="1">
    <location>
        <position position="90"/>
    </location>
</feature>
<name>A0AA35W190_GEOBA</name>
<gene>
    <name evidence="1" type="ORF">GBAR_LOCUS3398</name>
</gene>
<organism evidence="1 2">
    <name type="scientific">Geodia barretti</name>
    <name type="common">Barrett's horny sponge</name>
    <dbReference type="NCBI Taxonomy" id="519541"/>
    <lineage>
        <taxon>Eukaryota</taxon>
        <taxon>Metazoa</taxon>
        <taxon>Porifera</taxon>
        <taxon>Demospongiae</taxon>
        <taxon>Heteroscleromorpha</taxon>
        <taxon>Tetractinellida</taxon>
        <taxon>Astrophorina</taxon>
        <taxon>Geodiidae</taxon>
        <taxon>Geodia</taxon>
    </lineage>
</organism>
<dbReference type="AlphaFoldDB" id="A0AA35W190"/>
<proteinExistence type="predicted"/>
<dbReference type="Proteomes" id="UP001174909">
    <property type="component" value="Unassembled WGS sequence"/>
</dbReference>
<evidence type="ECO:0000313" key="1">
    <source>
        <dbReference type="EMBL" id="CAI8002455.1"/>
    </source>
</evidence>
<keyword evidence="2" id="KW-1185">Reference proteome</keyword>
<accession>A0AA35W190</accession>
<protein>
    <submittedName>
        <fullName evidence="1">Uncharacterized protein</fullName>
    </submittedName>
</protein>
<feature type="non-terminal residue" evidence="1">
    <location>
        <position position="1"/>
    </location>
</feature>
<dbReference type="EMBL" id="CASHTH010000481">
    <property type="protein sequence ID" value="CAI8002455.1"/>
    <property type="molecule type" value="Genomic_DNA"/>
</dbReference>
<sequence length="90" mass="10142">DIEFTIRFTRISRSTDGTDNGDNIDHGGDQICRNVILDPCNTTACVDLKDVFNITDDNEYHLQSFNVSLLSNTSRDSEDIGILEVFTEVR</sequence>
<evidence type="ECO:0000313" key="2">
    <source>
        <dbReference type="Proteomes" id="UP001174909"/>
    </source>
</evidence>
<reference evidence="1" key="1">
    <citation type="submission" date="2023-03" db="EMBL/GenBank/DDBJ databases">
        <authorList>
            <person name="Steffen K."/>
            <person name="Cardenas P."/>
        </authorList>
    </citation>
    <scope>NUCLEOTIDE SEQUENCE</scope>
</reference>